<dbReference type="InterPro" id="IPR005829">
    <property type="entry name" value="Sugar_transporter_CS"/>
</dbReference>
<dbReference type="PROSITE" id="PS50850">
    <property type="entry name" value="MFS"/>
    <property type="match status" value="1"/>
</dbReference>
<evidence type="ECO:0000256" key="5">
    <source>
        <dbReference type="ARBA" id="ARBA00023136"/>
    </source>
</evidence>
<feature type="domain" description="Major facilitator superfamily (MFS) profile" evidence="8">
    <location>
        <begin position="10"/>
        <end position="398"/>
    </location>
</feature>
<evidence type="ECO:0000256" key="2">
    <source>
        <dbReference type="ARBA" id="ARBA00022448"/>
    </source>
</evidence>
<reference evidence="9" key="2">
    <citation type="submission" date="2020-09" db="EMBL/GenBank/DDBJ databases">
        <authorList>
            <person name="Sun Q."/>
            <person name="Zhou Y."/>
        </authorList>
    </citation>
    <scope>NUCLEOTIDE SEQUENCE</scope>
    <source>
        <strain evidence="9">CGMCC 1.6293</strain>
    </source>
</reference>
<feature type="transmembrane region" description="Helical" evidence="7">
    <location>
        <begin position="254"/>
        <end position="274"/>
    </location>
</feature>
<keyword evidence="3 7" id="KW-0812">Transmembrane</keyword>
<feature type="transmembrane region" description="Helical" evidence="7">
    <location>
        <begin position="12"/>
        <end position="31"/>
    </location>
</feature>
<keyword evidence="10" id="KW-1185">Reference proteome</keyword>
<feature type="transmembrane region" description="Helical" evidence="7">
    <location>
        <begin position="168"/>
        <end position="187"/>
    </location>
</feature>
<dbReference type="GO" id="GO:0005886">
    <property type="term" value="C:plasma membrane"/>
    <property type="evidence" value="ECO:0007669"/>
    <property type="project" value="TreeGrafter"/>
</dbReference>
<dbReference type="InterPro" id="IPR011701">
    <property type="entry name" value="MFS"/>
</dbReference>
<dbReference type="GO" id="GO:0012505">
    <property type="term" value="C:endomembrane system"/>
    <property type="evidence" value="ECO:0007669"/>
    <property type="project" value="UniProtKB-SubCell"/>
</dbReference>
<feature type="transmembrane region" description="Helical" evidence="7">
    <location>
        <begin position="344"/>
        <end position="367"/>
    </location>
</feature>
<evidence type="ECO:0000256" key="1">
    <source>
        <dbReference type="ARBA" id="ARBA00004127"/>
    </source>
</evidence>
<keyword evidence="4 7" id="KW-1133">Transmembrane helix</keyword>
<comment type="subcellular location">
    <subcellularLocation>
        <location evidence="1">Endomembrane system</location>
        <topology evidence="1">Multi-pass membrane protein</topology>
    </subcellularLocation>
</comment>
<feature type="transmembrane region" description="Helical" evidence="7">
    <location>
        <begin position="137"/>
        <end position="162"/>
    </location>
</feature>
<organism evidence="9 10">
    <name type="scientific">Pseudooceanicola nanhaiensis</name>
    <dbReference type="NCBI Taxonomy" id="375761"/>
    <lineage>
        <taxon>Bacteria</taxon>
        <taxon>Pseudomonadati</taxon>
        <taxon>Pseudomonadota</taxon>
        <taxon>Alphaproteobacteria</taxon>
        <taxon>Rhodobacterales</taxon>
        <taxon>Paracoccaceae</taxon>
        <taxon>Pseudooceanicola</taxon>
    </lineage>
</organism>
<dbReference type="InterPro" id="IPR020846">
    <property type="entry name" value="MFS_dom"/>
</dbReference>
<feature type="transmembrane region" description="Helical" evidence="7">
    <location>
        <begin position="219"/>
        <end position="242"/>
    </location>
</feature>
<dbReference type="Gene3D" id="1.20.1720.10">
    <property type="entry name" value="Multidrug resistance protein D"/>
    <property type="match status" value="1"/>
</dbReference>
<dbReference type="PANTHER" id="PTHR23501:SF191">
    <property type="entry name" value="VACUOLAR BASIC AMINO ACID TRANSPORTER 4"/>
    <property type="match status" value="1"/>
</dbReference>
<accession>A0A917SMX5</accession>
<gene>
    <name evidence="9" type="ORF">GCM10011534_08810</name>
</gene>
<dbReference type="Proteomes" id="UP000649829">
    <property type="component" value="Unassembled WGS sequence"/>
</dbReference>
<dbReference type="EMBL" id="BMLF01000001">
    <property type="protein sequence ID" value="GGL88898.1"/>
    <property type="molecule type" value="Genomic_DNA"/>
</dbReference>
<dbReference type="CDD" id="cd17320">
    <property type="entry name" value="MFS_MdfA_MDR_like"/>
    <property type="match status" value="1"/>
</dbReference>
<comment type="caution">
    <text evidence="9">The sequence shown here is derived from an EMBL/GenBank/DDBJ whole genome shotgun (WGS) entry which is preliminary data.</text>
</comment>
<feature type="transmembrane region" description="Helical" evidence="7">
    <location>
        <begin position="51"/>
        <end position="71"/>
    </location>
</feature>
<feature type="transmembrane region" description="Helical" evidence="7">
    <location>
        <begin position="311"/>
        <end position="332"/>
    </location>
</feature>
<feature type="transmembrane region" description="Helical" evidence="7">
    <location>
        <begin position="104"/>
        <end position="125"/>
    </location>
</feature>
<dbReference type="InterPro" id="IPR036259">
    <property type="entry name" value="MFS_trans_sf"/>
</dbReference>
<evidence type="ECO:0000256" key="4">
    <source>
        <dbReference type="ARBA" id="ARBA00022989"/>
    </source>
</evidence>
<dbReference type="PANTHER" id="PTHR23501">
    <property type="entry name" value="MAJOR FACILITATOR SUPERFAMILY"/>
    <property type="match status" value="1"/>
</dbReference>
<evidence type="ECO:0000313" key="10">
    <source>
        <dbReference type="Proteomes" id="UP000649829"/>
    </source>
</evidence>
<evidence type="ECO:0000256" key="6">
    <source>
        <dbReference type="ARBA" id="ARBA00044273"/>
    </source>
</evidence>
<sequence length="406" mass="43725">MTRPLPIHRVELVALLAMLMATVAFSIDSMLPALPQIGDELSPGNTNSAQLILSAFIVGMGAGTLVTGPLSDRFGRKPVILTGAALYIFGAALGYMAPSLELMVAARLIQGIGAAGPRVVALAIIRDFFSGREMARLMSFVMIIFTLFPALAPLLGSGIISVAGWRGIFAAFILFALVSSTWLTLRLPESLPREERRTFSFASILGAAREMAALPMVRLSVMVQTLIFSTLFTSISLIQPVFEEVFGMAESFPYWFFAIGIFCGTSSIINARFVMVYGMRAIVTVALTVSLGLTCLMLAVRLSGVAPETEFWFYLIWQTSVFYQMGLTIGNLNALAMEPLGHIAGTAASVIGAISTVFAGVVASIVAQTFDGTALPLYLAALIFTGCAYPLVMRMRRLERRRRTAS</sequence>
<name>A0A917SMX5_9RHOB</name>
<evidence type="ECO:0000256" key="3">
    <source>
        <dbReference type="ARBA" id="ARBA00022692"/>
    </source>
</evidence>
<dbReference type="GO" id="GO:0022857">
    <property type="term" value="F:transmembrane transporter activity"/>
    <property type="evidence" value="ECO:0007669"/>
    <property type="project" value="InterPro"/>
</dbReference>
<evidence type="ECO:0000256" key="7">
    <source>
        <dbReference type="SAM" id="Phobius"/>
    </source>
</evidence>
<dbReference type="RefSeq" id="WP_229669134.1">
    <property type="nucleotide sequence ID" value="NZ_BMLF01000001.1"/>
</dbReference>
<dbReference type="AlphaFoldDB" id="A0A917SMX5"/>
<evidence type="ECO:0000259" key="8">
    <source>
        <dbReference type="PROSITE" id="PS50850"/>
    </source>
</evidence>
<reference evidence="9" key="1">
    <citation type="journal article" date="2014" name="Int. J. Syst. Evol. Microbiol.">
        <title>Complete genome sequence of Corynebacterium casei LMG S-19264T (=DSM 44701T), isolated from a smear-ripened cheese.</title>
        <authorList>
            <consortium name="US DOE Joint Genome Institute (JGI-PGF)"/>
            <person name="Walter F."/>
            <person name="Albersmeier A."/>
            <person name="Kalinowski J."/>
            <person name="Ruckert C."/>
        </authorList>
    </citation>
    <scope>NUCLEOTIDE SEQUENCE</scope>
    <source>
        <strain evidence="9">CGMCC 1.6293</strain>
    </source>
</reference>
<feature type="transmembrane region" description="Helical" evidence="7">
    <location>
        <begin position="373"/>
        <end position="392"/>
    </location>
</feature>
<protein>
    <recommendedName>
        <fullName evidence="6">MFS-type drug efflux transporter P55</fullName>
    </recommendedName>
</protein>
<dbReference type="PROSITE" id="PS00216">
    <property type="entry name" value="SUGAR_TRANSPORT_1"/>
    <property type="match status" value="1"/>
</dbReference>
<proteinExistence type="predicted"/>
<keyword evidence="2" id="KW-0813">Transport</keyword>
<keyword evidence="5 7" id="KW-0472">Membrane</keyword>
<feature type="transmembrane region" description="Helical" evidence="7">
    <location>
        <begin position="281"/>
        <end position="299"/>
    </location>
</feature>
<dbReference type="Pfam" id="PF07690">
    <property type="entry name" value="MFS_1"/>
    <property type="match status" value="1"/>
</dbReference>
<evidence type="ECO:0000313" key="9">
    <source>
        <dbReference type="EMBL" id="GGL88898.1"/>
    </source>
</evidence>
<feature type="transmembrane region" description="Helical" evidence="7">
    <location>
        <begin position="78"/>
        <end position="98"/>
    </location>
</feature>
<dbReference type="SUPFAM" id="SSF103473">
    <property type="entry name" value="MFS general substrate transporter"/>
    <property type="match status" value="1"/>
</dbReference>